<dbReference type="NCBIfam" id="NF041455">
    <property type="entry name" value="DSF_Ax21"/>
    <property type="match status" value="1"/>
</dbReference>
<feature type="chain" id="PRO_5005580331" description="Outer membrane protein beta-barrel domain-containing protein" evidence="2">
    <location>
        <begin position="21"/>
        <end position="190"/>
    </location>
</feature>
<dbReference type="AlphaFoldDB" id="A0A0L8AEZ8"/>
<accession>A0A0L8AEZ8</accession>
<dbReference type="InterPro" id="IPR023614">
    <property type="entry name" value="Porin_dom_sf"/>
</dbReference>
<evidence type="ECO:0000256" key="1">
    <source>
        <dbReference type="ARBA" id="ARBA00022729"/>
    </source>
</evidence>
<comment type="caution">
    <text evidence="4">The sequence shown here is derived from an EMBL/GenBank/DDBJ whole genome shotgun (WGS) entry which is preliminary data.</text>
</comment>
<protein>
    <recommendedName>
        <fullName evidence="3">Outer membrane protein beta-barrel domain-containing protein</fullName>
    </recommendedName>
</protein>
<organism evidence="4 5">
    <name type="scientific">Stenotrophomonas geniculata N1</name>
    <dbReference type="NCBI Taxonomy" id="1167641"/>
    <lineage>
        <taxon>Bacteria</taxon>
        <taxon>Pseudomonadati</taxon>
        <taxon>Pseudomonadota</taxon>
        <taxon>Gammaproteobacteria</taxon>
        <taxon>Lysobacterales</taxon>
        <taxon>Lysobacteraceae</taxon>
        <taxon>Stenotrophomonas</taxon>
    </lineage>
</organism>
<dbReference type="SUPFAM" id="SSF56935">
    <property type="entry name" value="Porins"/>
    <property type="match status" value="1"/>
</dbReference>
<dbReference type="InterPro" id="IPR027385">
    <property type="entry name" value="Beta-barrel_OMP"/>
</dbReference>
<evidence type="ECO:0000313" key="5">
    <source>
        <dbReference type="Proteomes" id="UP000036890"/>
    </source>
</evidence>
<dbReference type="Gene3D" id="2.40.160.10">
    <property type="entry name" value="Porin"/>
    <property type="match status" value="1"/>
</dbReference>
<dbReference type="GeneID" id="86937170"/>
<dbReference type="Pfam" id="PF13505">
    <property type="entry name" value="OMP_b-brl"/>
    <property type="match status" value="1"/>
</dbReference>
<dbReference type="RefSeq" id="WP_010486919.1">
    <property type="nucleotide sequence ID" value="NZ_AJLO02000006.1"/>
</dbReference>
<gene>
    <name evidence="4" type="ORF">W7K_02450</name>
</gene>
<name>A0A0L8AEZ8_9GAMM</name>
<dbReference type="OrthoDB" id="5974338at2"/>
<dbReference type="Proteomes" id="UP000036890">
    <property type="component" value="Unassembled WGS sequence"/>
</dbReference>
<reference evidence="4 5" key="1">
    <citation type="journal article" date="2012" name="J. Bacteriol.">
        <title>Genome sequence of a novel nicotine-degrading strain, Pseudomonas geniculata N1.</title>
        <authorList>
            <person name="Tang H."/>
            <person name="Yu H."/>
            <person name="Tai C."/>
            <person name="Huang K."/>
            <person name="Liu Y."/>
            <person name="Wang L."/>
            <person name="Yao Y."/>
            <person name="Wu G."/>
            <person name="Xu P."/>
        </authorList>
    </citation>
    <scope>NUCLEOTIDE SEQUENCE [LARGE SCALE GENOMIC DNA]</scope>
    <source>
        <strain evidence="4 5">N1</strain>
    </source>
</reference>
<feature type="domain" description="Outer membrane protein beta-barrel" evidence="3">
    <location>
        <begin position="7"/>
        <end position="142"/>
    </location>
</feature>
<evidence type="ECO:0000259" key="3">
    <source>
        <dbReference type="Pfam" id="PF13505"/>
    </source>
</evidence>
<feature type="signal peptide" evidence="2">
    <location>
        <begin position="1"/>
        <end position="20"/>
    </location>
</feature>
<dbReference type="NCBIfam" id="TIGR04273">
    <property type="entry name" value="Y_sulf_Ax21"/>
    <property type="match status" value="1"/>
</dbReference>
<proteinExistence type="predicted"/>
<dbReference type="EMBL" id="AJLO02000006">
    <property type="protein sequence ID" value="KOF00856.1"/>
    <property type="molecule type" value="Genomic_DNA"/>
</dbReference>
<evidence type="ECO:0000313" key="4">
    <source>
        <dbReference type="EMBL" id="KOF00856.1"/>
    </source>
</evidence>
<sequence>MKNSLIALALAAALPFTASAAENLSYNYAEADYAKTDIDAFKADGWGVKGSYGFLPNFHAFGEYSRQEIDHTNIKLDQWKIGAGYNVEIAPTTDFVARVAYQKRDQKHGLDFNGYSAEAGIRTAFGAHAEVYGMVGYEDFSKKHGINPEGQWYGRLGGQVKLNQNWGINGELKMNRDGDKEYTVGPRFSW</sequence>
<evidence type="ECO:0000256" key="2">
    <source>
        <dbReference type="SAM" id="SignalP"/>
    </source>
</evidence>
<keyword evidence="1 2" id="KW-0732">Signal</keyword>
<dbReference type="InterPro" id="IPR026364">
    <property type="entry name" value="Ax21"/>
</dbReference>